<feature type="region of interest" description="Disordered" evidence="9">
    <location>
        <begin position="376"/>
        <end position="437"/>
    </location>
</feature>
<dbReference type="GO" id="GO:0005975">
    <property type="term" value="P:carbohydrate metabolic process"/>
    <property type="evidence" value="ECO:0007669"/>
    <property type="project" value="InterPro"/>
</dbReference>
<feature type="compositionally biased region" description="Low complexity" evidence="9">
    <location>
        <begin position="407"/>
        <end position="416"/>
    </location>
</feature>
<dbReference type="PANTHER" id="PTHR10309:SF0">
    <property type="entry name" value="MANNOSE-6-PHOSPHATE ISOMERASE"/>
    <property type="match status" value="1"/>
</dbReference>
<evidence type="ECO:0000256" key="4">
    <source>
        <dbReference type="ARBA" id="ARBA00010772"/>
    </source>
</evidence>
<accession>A0A7J0CPM0</accession>
<dbReference type="SUPFAM" id="SSF53697">
    <property type="entry name" value="SIS domain"/>
    <property type="match status" value="1"/>
</dbReference>
<comment type="similarity">
    <text evidence="3">Belongs to the PGI/PMI family.</text>
</comment>
<evidence type="ECO:0000256" key="2">
    <source>
        <dbReference type="ARBA" id="ARBA00001947"/>
    </source>
</evidence>
<dbReference type="CDD" id="cd07011">
    <property type="entry name" value="cupin_PMI_type_I_N"/>
    <property type="match status" value="1"/>
</dbReference>
<dbReference type="InterPro" id="IPR046457">
    <property type="entry name" value="PMI_typeI_cat"/>
</dbReference>
<dbReference type="Gene3D" id="1.10.441.10">
    <property type="entry name" value="Phosphomannose Isomerase, domain 2"/>
    <property type="match status" value="1"/>
</dbReference>
<name>A0A7J0CPM0_STRMI</name>
<dbReference type="GO" id="GO:0009298">
    <property type="term" value="P:GDP-mannose biosynthetic process"/>
    <property type="evidence" value="ECO:0007669"/>
    <property type="project" value="InterPro"/>
</dbReference>
<protein>
    <recommendedName>
        <fullName evidence="5">mannose-6-phosphate isomerase</fullName>
        <ecNumber evidence="5">5.3.1.8</ecNumber>
    </recommendedName>
</protein>
<keyword evidence="6" id="KW-0479">Metal-binding</keyword>
<dbReference type="AlphaFoldDB" id="A0A7J0CPM0"/>
<dbReference type="SUPFAM" id="SSF51182">
    <property type="entry name" value="RmlC-like cupins"/>
    <property type="match status" value="1"/>
</dbReference>
<dbReference type="InterPro" id="IPR016305">
    <property type="entry name" value="Mannose-6-P_Isomerase"/>
</dbReference>
<evidence type="ECO:0000256" key="7">
    <source>
        <dbReference type="ARBA" id="ARBA00022833"/>
    </source>
</evidence>
<reference evidence="12 13" key="1">
    <citation type="submission" date="2020-05" db="EMBL/GenBank/DDBJ databases">
        <title>Whole genome shotgun sequence of Streptomyces microflavus NBRC 13062.</title>
        <authorList>
            <person name="Komaki H."/>
            <person name="Tamura T."/>
        </authorList>
    </citation>
    <scope>NUCLEOTIDE SEQUENCE [LARGE SCALE GENOMIC DNA]</scope>
    <source>
        <strain evidence="12 13">NBRC 13062</strain>
    </source>
</reference>
<keyword evidence="8" id="KW-0413">Isomerase</keyword>
<comment type="similarity">
    <text evidence="4">Belongs to the mannose-6-phosphate isomerase type 1 family.</text>
</comment>
<proteinExistence type="inferred from homology"/>
<comment type="catalytic activity">
    <reaction evidence="1">
        <text>D-mannose 6-phosphate = D-fructose 6-phosphate</text>
        <dbReference type="Rhea" id="RHEA:12356"/>
        <dbReference type="ChEBI" id="CHEBI:58735"/>
        <dbReference type="ChEBI" id="CHEBI:61527"/>
        <dbReference type="EC" id="5.3.1.8"/>
    </reaction>
</comment>
<dbReference type="NCBIfam" id="TIGR00218">
    <property type="entry name" value="manA"/>
    <property type="match status" value="1"/>
</dbReference>
<evidence type="ECO:0000259" key="10">
    <source>
        <dbReference type="Pfam" id="PF10432"/>
    </source>
</evidence>
<feature type="domain" description="Phosphomannose isomerase type I catalytic" evidence="11">
    <location>
        <begin position="436"/>
        <end position="585"/>
    </location>
</feature>
<evidence type="ECO:0000256" key="5">
    <source>
        <dbReference type="ARBA" id="ARBA00011956"/>
    </source>
</evidence>
<dbReference type="Gene3D" id="2.60.120.10">
    <property type="entry name" value="Jelly Rolls"/>
    <property type="match status" value="2"/>
</dbReference>
<evidence type="ECO:0000256" key="9">
    <source>
        <dbReference type="SAM" id="MobiDB-lite"/>
    </source>
</evidence>
<sequence length="824" mass="85464">MLDESLLDAPEALARADRRDLLRGAAEAGARVRTATRHAAEAGIGGLNPEGRPRAVLVAGPGTAASGVADLIGALAGAAAPVTRIHPTGVAPAPGALRWTLPGWAGSVDLLLIVTADGSEPGLALLAEQAYRRGCTVVAVAPTRSPLREAVDGVHGLVVPMAAAPHGEYDAETSAAGPGTLWALLTPLLALLDRVGLVTAPAEELQKVADRLDRTAERCGPAIATYSNPAKTLAAELADSLPLLWTEGAAAGPVGRRFAAVLSELAGRPALAAELPEALPSHGTLLAGDFAAGADPDDFFRDRVDEGETLRARVVLLRDRPTGGLSAYPAARELALGHDTPVSELEPEEGSALETLAELLAITDFAAVYLSLASAPSPDTHARRIPRREATRPSPSGHPTDARTSRTTDPPGGTRTPPAPPHPAPPAPPEDDSMDRLSNTVRPYAWGSTTAIPALLGIAPTGEPQAEMWMGAHPGAPSRISRTAPAGETELALTEAIDADPEGELGAATVARFGPRLPFLLKLLAAGAPLSLQVHPDLDQARKGYEDEEARGVPIDAPHRTYKDANHKPELICALTPFDGLCGFRRPTEAADAMEALGVDSLKPYVDLLRAHPEEAALREVLTAILSADPAEMADTVAEAAVAAERLGGAHAPYARIAHNYPGDPGVLAAMLLNYVRLQPGEALFLGAGVPHAYLDGLGVEIMANSDNVLRCGLTPKHIDVPELLRIVRFEATEPGVLRPEASPSGEERYETPVDEFVLSRYTLASGAAPAELTAPTPQILLCTAGAVRVGELGLTPGQSVYVPVGEAVEAAGSGTLFRATVAA</sequence>
<gene>
    <name evidence="12" type="ORF">Smic_29250</name>
</gene>
<evidence type="ECO:0000313" key="12">
    <source>
        <dbReference type="EMBL" id="GFN04369.1"/>
    </source>
</evidence>
<dbReference type="GO" id="GO:0097367">
    <property type="term" value="F:carbohydrate derivative binding"/>
    <property type="evidence" value="ECO:0007669"/>
    <property type="project" value="InterPro"/>
</dbReference>
<comment type="cofactor">
    <cofactor evidence="2">
        <name>Zn(2+)</name>
        <dbReference type="ChEBI" id="CHEBI:29105"/>
    </cofactor>
</comment>
<comment type="caution">
    <text evidence="12">The sequence shown here is derived from an EMBL/GenBank/DDBJ whole genome shotgun (WGS) entry which is preliminary data.</text>
</comment>
<dbReference type="PRINTS" id="PR00714">
    <property type="entry name" value="MAN6PISMRASE"/>
</dbReference>
<evidence type="ECO:0000313" key="13">
    <source>
        <dbReference type="Proteomes" id="UP000498740"/>
    </source>
</evidence>
<evidence type="ECO:0000256" key="8">
    <source>
        <dbReference type="ARBA" id="ARBA00023235"/>
    </source>
</evidence>
<dbReference type="GO" id="GO:0008270">
    <property type="term" value="F:zinc ion binding"/>
    <property type="evidence" value="ECO:0007669"/>
    <property type="project" value="InterPro"/>
</dbReference>
<dbReference type="InterPro" id="IPR011051">
    <property type="entry name" value="RmlC_Cupin_sf"/>
</dbReference>
<evidence type="ECO:0000256" key="6">
    <source>
        <dbReference type="ARBA" id="ARBA00022723"/>
    </source>
</evidence>
<evidence type="ECO:0000259" key="11">
    <source>
        <dbReference type="Pfam" id="PF20511"/>
    </source>
</evidence>
<dbReference type="InterPro" id="IPR046348">
    <property type="entry name" value="SIS_dom_sf"/>
</dbReference>
<dbReference type="Gene3D" id="3.40.50.10490">
    <property type="entry name" value="Glucose-6-phosphate isomerase like protein, domain 1"/>
    <property type="match status" value="1"/>
</dbReference>
<dbReference type="InterPro" id="IPR019490">
    <property type="entry name" value="Glu6P/Mann6P_isomerase_C"/>
</dbReference>
<feature type="compositionally biased region" description="Pro residues" evidence="9">
    <location>
        <begin position="417"/>
        <end position="428"/>
    </location>
</feature>
<dbReference type="GO" id="GO:0004347">
    <property type="term" value="F:glucose-6-phosphate isomerase activity"/>
    <property type="evidence" value="ECO:0007669"/>
    <property type="project" value="InterPro"/>
</dbReference>
<dbReference type="GO" id="GO:0004476">
    <property type="term" value="F:mannose-6-phosphate isomerase activity"/>
    <property type="evidence" value="ECO:0007669"/>
    <property type="project" value="UniProtKB-EC"/>
</dbReference>
<dbReference type="EMBL" id="BLWD01000001">
    <property type="protein sequence ID" value="GFN04369.1"/>
    <property type="molecule type" value="Genomic_DNA"/>
</dbReference>
<evidence type="ECO:0000256" key="1">
    <source>
        <dbReference type="ARBA" id="ARBA00000757"/>
    </source>
</evidence>
<keyword evidence="7" id="KW-0862">Zinc</keyword>
<dbReference type="InterPro" id="IPR014710">
    <property type="entry name" value="RmlC-like_jellyroll"/>
</dbReference>
<evidence type="ECO:0000256" key="3">
    <source>
        <dbReference type="ARBA" id="ARBA00010523"/>
    </source>
</evidence>
<dbReference type="PANTHER" id="PTHR10309">
    <property type="entry name" value="MANNOSE-6-PHOSPHATE ISOMERASE"/>
    <property type="match status" value="1"/>
</dbReference>
<dbReference type="Pfam" id="PF10432">
    <property type="entry name" value="bact-PGI_C"/>
    <property type="match status" value="1"/>
</dbReference>
<dbReference type="Pfam" id="PF20511">
    <property type="entry name" value="PMI_typeI_cat"/>
    <property type="match status" value="1"/>
</dbReference>
<dbReference type="InterPro" id="IPR001250">
    <property type="entry name" value="Man6P_Isoase-1"/>
</dbReference>
<dbReference type="InterPro" id="IPR018050">
    <property type="entry name" value="Pmannose_isomerase-type1_CS"/>
</dbReference>
<dbReference type="PROSITE" id="PS00965">
    <property type="entry name" value="PMI_I_1"/>
    <property type="match status" value="1"/>
</dbReference>
<organism evidence="12 13">
    <name type="scientific">Streptomyces microflavus</name>
    <name type="common">Streptomyces lipmanii</name>
    <dbReference type="NCBI Taxonomy" id="1919"/>
    <lineage>
        <taxon>Bacteria</taxon>
        <taxon>Bacillati</taxon>
        <taxon>Actinomycetota</taxon>
        <taxon>Actinomycetes</taxon>
        <taxon>Kitasatosporales</taxon>
        <taxon>Streptomycetaceae</taxon>
        <taxon>Streptomyces</taxon>
    </lineage>
</organism>
<dbReference type="Proteomes" id="UP000498740">
    <property type="component" value="Unassembled WGS sequence"/>
</dbReference>
<feature type="domain" description="Bifunctional glucose-6-phosphate/mannose-6-phosphate isomerase C-terminal" evidence="10">
    <location>
        <begin position="228"/>
        <end position="374"/>
    </location>
</feature>
<dbReference type="GO" id="GO:0005829">
    <property type="term" value="C:cytosol"/>
    <property type="evidence" value="ECO:0007669"/>
    <property type="project" value="TreeGrafter"/>
</dbReference>
<dbReference type="EC" id="5.3.1.8" evidence="5"/>